<sequence length="98" mass="10568">MIAATPGAYRQAIELPFGQPRGTIALGWPPDRRCPGDRSPRTSDERIAVSMFGLSEPVFPVFTAAVAAGTHRPGNPFRTRSGAHDTIPVVSERNEVEP</sequence>
<protein>
    <submittedName>
        <fullName evidence="2">Uncharacterized protein</fullName>
    </submittedName>
</protein>
<reference evidence="2 3" key="1">
    <citation type="submission" date="2019-02" db="EMBL/GenBank/DDBJ databases">
        <authorList>
            <consortium name="Pathogen Informatics"/>
        </authorList>
    </citation>
    <scope>NUCLEOTIDE SEQUENCE [LARGE SCALE GENOMIC DNA]</scope>
    <source>
        <strain evidence="2 3">3012STDY6756504</strain>
    </source>
</reference>
<organism evidence="2 3">
    <name type="scientific">Nocardia cyriacigeorgica</name>
    <dbReference type="NCBI Taxonomy" id="135487"/>
    <lineage>
        <taxon>Bacteria</taxon>
        <taxon>Bacillati</taxon>
        <taxon>Actinomycetota</taxon>
        <taxon>Actinomycetes</taxon>
        <taxon>Mycobacteriales</taxon>
        <taxon>Nocardiaceae</taxon>
        <taxon>Nocardia</taxon>
    </lineage>
</organism>
<accession>A0A4U8W1L6</accession>
<gene>
    <name evidence="2" type="ORF">NCTC10797_03732</name>
</gene>
<dbReference type="EMBL" id="LR215973">
    <property type="protein sequence ID" value="VFA99940.1"/>
    <property type="molecule type" value="Genomic_DNA"/>
</dbReference>
<evidence type="ECO:0000313" key="2">
    <source>
        <dbReference type="EMBL" id="VFA99940.1"/>
    </source>
</evidence>
<feature type="region of interest" description="Disordered" evidence="1">
    <location>
        <begin position="72"/>
        <end position="98"/>
    </location>
</feature>
<name>A0A4U8W1L6_9NOCA</name>
<evidence type="ECO:0000313" key="3">
    <source>
        <dbReference type="Proteomes" id="UP000290439"/>
    </source>
</evidence>
<proteinExistence type="predicted"/>
<dbReference type="AlphaFoldDB" id="A0A4U8W1L6"/>
<dbReference type="Proteomes" id="UP000290439">
    <property type="component" value="Chromosome"/>
</dbReference>
<evidence type="ECO:0000256" key="1">
    <source>
        <dbReference type="SAM" id="MobiDB-lite"/>
    </source>
</evidence>